<name>A0ABU7UVQ6_9GAMM</name>
<evidence type="ECO:0000313" key="1">
    <source>
        <dbReference type="EMBL" id="MEF2154675.1"/>
    </source>
</evidence>
<comment type="caution">
    <text evidence="1">The sequence shown here is derived from an EMBL/GenBank/DDBJ whole genome shotgun (WGS) entry which is preliminary data.</text>
</comment>
<reference evidence="1 2" key="1">
    <citation type="submission" date="2024-01" db="EMBL/GenBank/DDBJ databases">
        <title>Novel species of the genus Luteimonas isolated from rivers.</title>
        <authorList>
            <person name="Lu H."/>
        </authorList>
    </citation>
    <scope>NUCLEOTIDE SEQUENCE [LARGE SCALE GENOMIC DNA]</scope>
    <source>
        <strain evidence="1 2">FXH3W</strain>
    </source>
</reference>
<dbReference type="Proteomes" id="UP001356170">
    <property type="component" value="Unassembled WGS sequence"/>
</dbReference>
<dbReference type="EMBL" id="JAZHBO010000001">
    <property type="protein sequence ID" value="MEF2154675.1"/>
    <property type="molecule type" value="Genomic_DNA"/>
</dbReference>
<gene>
    <name evidence="1" type="ORF">V3390_00235</name>
</gene>
<proteinExistence type="predicted"/>
<evidence type="ECO:0000313" key="2">
    <source>
        <dbReference type="Proteomes" id="UP001356170"/>
    </source>
</evidence>
<protein>
    <submittedName>
        <fullName evidence="1">Uncharacterized protein</fullName>
    </submittedName>
</protein>
<sequence length="78" mass="8653">MCSTDRPRYLVLRNAIAMSGTPCQTLKAATAAAEQAVQRTGECYVVVAIEAELSRDPQPRIIIRQFPQPHFKAPLKDL</sequence>
<organism evidence="1 2">
    <name type="scientific">Aquilutibacter rugosus</name>
    <dbReference type="NCBI Taxonomy" id="3115820"/>
    <lineage>
        <taxon>Bacteria</taxon>
        <taxon>Pseudomonadati</taxon>
        <taxon>Pseudomonadota</taxon>
        <taxon>Gammaproteobacteria</taxon>
        <taxon>Lysobacterales</taxon>
        <taxon>Lysobacteraceae</taxon>
        <taxon>Aquilutibacter</taxon>
    </lineage>
</organism>
<dbReference type="RefSeq" id="WP_331702854.1">
    <property type="nucleotide sequence ID" value="NZ_JAZHBO010000001.1"/>
</dbReference>
<keyword evidence="2" id="KW-1185">Reference proteome</keyword>
<accession>A0ABU7UVQ6</accession>